<protein>
    <submittedName>
        <fullName evidence="7">Peptidase M16 N-terminal domain-containing protein</fullName>
    </submittedName>
</protein>
<feature type="domain" description="Peptidase M16 C-terminal" evidence="5">
    <location>
        <begin position="279"/>
        <end position="466"/>
    </location>
</feature>
<dbReference type="Proteomes" id="UP000036681">
    <property type="component" value="Unplaced"/>
</dbReference>
<dbReference type="SUPFAM" id="SSF63411">
    <property type="entry name" value="LuxS/MPP-like metallohydrolase"/>
    <property type="match status" value="3"/>
</dbReference>
<dbReference type="GO" id="GO:0005739">
    <property type="term" value="C:mitochondrion"/>
    <property type="evidence" value="ECO:0007669"/>
    <property type="project" value="UniProtKB-SubCell"/>
</dbReference>
<dbReference type="InterPro" id="IPR011249">
    <property type="entry name" value="Metalloenz_LuxS/M16"/>
</dbReference>
<name>A0A9J2PXA9_ASCLU</name>
<feature type="signal peptide" evidence="3">
    <location>
        <begin position="1"/>
        <end position="18"/>
    </location>
</feature>
<sequence length="551" mass="61741">MILIVIVVLQVRAVSIAAREVLSSVPDSDLSSLKNGFRVASECNGRPTATVGVWIDAGSRFETEENNGVANFFEHMIYKGTMKRAQSQLEKELESIGARLNSYTSREHTAIYAQCLSKDVEKVVAILADMIRNSKLDEATIEKERSVILRKLEEAEDDYEGVVFDNLHAAAFQGTPLAKPVIGPTKVIQYFLFFFHCNDMLAGGNRHVYIAVVAILADMIRNSKLDEATIEKERSVILRKLEEAEDDYEGVVFDNLHAAAFQGTPLAKPVIGPTKVIQSVDRKMLHDFVEDSYKPVRMVLTGVGGVSHGQLISLSEKYFGDLSNDYQRKIPPAKGTRFTGSEFRYRDDNIPFMYGAIAVEGIGRNHHDYLPLQVANTFVGCWDRTYGSSVNAPTRLAQKLSIAADLHQYKSFLLSYKDTGLFGIYFVVDGNDHDETLAIVKAVQKEWKHLSTSVNDEGVDRAKNMLKTNLFQSLETNAGRADDIALQVLDTGKIQSMADLERDIERVDKSMVREAMSRHVYDRDIACAGVGRTEAWPTYSHVRYGMSWWRL</sequence>
<organism evidence="6 7">
    <name type="scientific">Ascaris lumbricoides</name>
    <name type="common">Giant roundworm</name>
    <dbReference type="NCBI Taxonomy" id="6252"/>
    <lineage>
        <taxon>Eukaryota</taxon>
        <taxon>Metazoa</taxon>
        <taxon>Ecdysozoa</taxon>
        <taxon>Nematoda</taxon>
        <taxon>Chromadorea</taxon>
        <taxon>Rhabditida</taxon>
        <taxon>Spirurina</taxon>
        <taxon>Ascaridomorpha</taxon>
        <taxon>Ascaridoidea</taxon>
        <taxon>Ascarididae</taxon>
        <taxon>Ascaris</taxon>
    </lineage>
</organism>
<dbReference type="InterPro" id="IPR007863">
    <property type="entry name" value="Peptidase_M16_C"/>
</dbReference>
<dbReference type="FunFam" id="3.30.830.10:FF:000001">
    <property type="entry name" value="Mitochondrial-processing peptidase subunit beta, mitochondrial"/>
    <property type="match status" value="1"/>
</dbReference>
<keyword evidence="6" id="KW-1185">Reference proteome</keyword>
<evidence type="ECO:0000313" key="6">
    <source>
        <dbReference type="Proteomes" id="UP000036681"/>
    </source>
</evidence>
<dbReference type="WBParaSite" id="ALUE_0001457201-mRNA-1">
    <property type="protein sequence ID" value="ALUE_0001457201-mRNA-1"/>
    <property type="gene ID" value="ALUE_0001457201"/>
</dbReference>
<evidence type="ECO:0000259" key="5">
    <source>
        <dbReference type="Pfam" id="PF05193"/>
    </source>
</evidence>
<keyword evidence="3" id="KW-0732">Signal</keyword>
<evidence type="ECO:0000259" key="4">
    <source>
        <dbReference type="Pfam" id="PF00675"/>
    </source>
</evidence>
<evidence type="ECO:0000256" key="1">
    <source>
        <dbReference type="ARBA" id="ARBA00004173"/>
    </source>
</evidence>
<feature type="domain" description="Peptidase M16 N-terminal" evidence="4">
    <location>
        <begin position="212"/>
        <end position="273"/>
    </location>
</feature>
<dbReference type="InterPro" id="IPR011765">
    <property type="entry name" value="Pept_M16_N"/>
</dbReference>
<feature type="chain" id="PRO_5039948944" evidence="3">
    <location>
        <begin position="19"/>
        <end position="551"/>
    </location>
</feature>
<feature type="domain" description="Peptidase M16 N-terminal" evidence="4">
    <location>
        <begin position="38"/>
        <end position="184"/>
    </location>
</feature>
<dbReference type="PANTHER" id="PTHR11851:SF143">
    <property type="entry name" value="CYTOCHROME B-C1 COMPLEX SUBUNIT 1, MITOCHONDRIAL"/>
    <property type="match status" value="1"/>
</dbReference>
<dbReference type="PANTHER" id="PTHR11851">
    <property type="entry name" value="METALLOPROTEASE"/>
    <property type="match status" value="1"/>
</dbReference>
<dbReference type="GO" id="GO:0046872">
    <property type="term" value="F:metal ion binding"/>
    <property type="evidence" value="ECO:0007669"/>
    <property type="project" value="InterPro"/>
</dbReference>
<dbReference type="Pfam" id="PF05193">
    <property type="entry name" value="Peptidase_M16_C"/>
    <property type="match status" value="1"/>
</dbReference>
<dbReference type="Gene3D" id="3.30.830.10">
    <property type="entry name" value="Metalloenzyme, LuxS/M16 peptidase-like"/>
    <property type="match status" value="3"/>
</dbReference>
<dbReference type="AlphaFoldDB" id="A0A9J2PXA9"/>
<reference evidence="7" key="1">
    <citation type="submission" date="2023-03" db="UniProtKB">
        <authorList>
            <consortium name="WormBaseParasite"/>
        </authorList>
    </citation>
    <scope>IDENTIFICATION</scope>
</reference>
<evidence type="ECO:0000313" key="7">
    <source>
        <dbReference type="WBParaSite" id="ALUE_0001457201-mRNA-1"/>
    </source>
</evidence>
<evidence type="ECO:0000256" key="3">
    <source>
        <dbReference type="SAM" id="SignalP"/>
    </source>
</evidence>
<accession>A0A9J2PXA9</accession>
<keyword evidence="2" id="KW-0496">Mitochondrion</keyword>
<evidence type="ECO:0000256" key="2">
    <source>
        <dbReference type="ARBA" id="ARBA00023128"/>
    </source>
</evidence>
<comment type="subcellular location">
    <subcellularLocation>
        <location evidence="1">Mitochondrion</location>
    </subcellularLocation>
</comment>
<proteinExistence type="predicted"/>
<dbReference type="InterPro" id="IPR050361">
    <property type="entry name" value="MPP/UQCRC_Complex"/>
</dbReference>
<dbReference type="Pfam" id="PF00675">
    <property type="entry name" value="Peptidase_M16"/>
    <property type="match status" value="2"/>
</dbReference>